<gene>
    <name evidence="3" type="ORF">TNCT_427611</name>
</gene>
<dbReference type="SUPFAM" id="SSF48264">
    <property type="entry name" value="Cytochrome P450"/>
    <property type="match status" value="1"/>
</dbReference>
<protein>
    <submittedName>
        <fullName evidence="3">Uncharacterized protein</fullName>
    </submittedName>
</protein>
<evidence type="ECO:0000313" key="3">
    <source>
        <dbReference type="EMBL" id="GFR26265.1"/>
    </source>
</evidence>
<sequence length="126" mass="14357">MKEAFAKDAFMGRPPNFPIELNEDTEEILELLKCMSDHVGKPTQLSHLLVPTMSNNIASLVFGKRLKYDDPESQNLDHLLKEVGRLAGSLAWLAFFPSMKKIVDYFSIGNKGRLVRVLREVTDYCR</sequence>
<dbReference type="Proteomes" id="UP000887116">
    <property type="component" value="Unassembled WGS sequence"/>
</dbReference>
<proteinExistence type="inferred from homology"/>
<dbReference type="GO" id="GO:0005506">
    <property type="term" value="F:iron ion binding"/>
    <property type="evidence" value="ECO:0007669"/>
    <property type="project" value="InterPro"/>
</dbReference>
<evidence type="ECO:0000256" key="2">
    <source>
        <dbReference type="ARBA" id="ARBA00023033"/>
    </source>
</evidence>
<evidence type="ECO:0000256" key="1">
    <source>
        <dbReference type="ARBA" id="ARBA00010617"/>
    </source>
</evidence>
<comment type="similarity">
    <text evidence="1">Belongs to the cytochrome P450 family.</text>
</comment>
<keyword evidence="2" id="KW-0560">Oxidoreductase</keyword>
<dbReference type="InterPro" id="IPR001128">
    <property type="entry name" value="Cyt_P450"/>
</dbReference>
<dbReference type="EMBL" id="BMAO01038673">
    <property type="protein sequence ID" value="GFR26265.1"/>
    <property type="molecule type" value="Genomic_DNA"/>
</dbReference>
<dbReference type="InterPro" id="IPR036396">
    <property type="entry name" value="Cyt_P450_sf"/>
</dbReference>
<dbReference type="AlphaFoldDB" id="A0A8X6J9J1"/>
<dbReference type="GO" id="GO:0016705">
    <property type="term" value="F:oxidoreductase activity, acting on paired donors, with incorporation or reduction of molecular oxygen"/>
    <property type="evidence" value="ECO:0007669"/>
    <property type="project" value="InterPro"/>
</dbReference>
<name>A0A8X6J9J1_TRICU</name>
<dbReference type="GO" id="GO:0020037">
    <property type="term" value="F:heme binding"/>
    <property type="evidence" value="ECO:0007669"/>
    <property type="project" value="InterPro"/>
</dbReference>
<dbReference type="OrthoDB" id="2789670at2759"/>
<reference evidence="3" key="1">
    <citation type="submission" date="2020-07" db="EMBL/GenBank/DDBJ databases">
        <title>Multicomponent nature underlies the extraordinary mechanical properties of spider dragline silk.</title>
        <authorList>
            <person name="Kono N."/>
            <person name="Nakamura H."/>
            <person name="Mori M."/>
            <person name="Yoshida Y."/>
            <person name="Ohtoshi R."/>
            <person name="Malay A.D."/>
            <person name="Moran D.A.P."/>
            <person name="Tomita M."/>
            <person name="Numata K."/>
            <person name="Arakawa K."/>
        </authorList>
    </citation>
    <scope>NUCLEOTIDE SEQUENCE</scope>
</reference>
<keyword evidence="2" id="KW-0503">Monooxygenase</keyword>
<dbReference type="GO" id="GO:0004497">
    <property type="term" value="F:monooxygenase activity"/>
    <property type="evidence" value="ECO:0007669"/>
    <property type="project" value="UniProtKB-KW"/>
</dbReference>
<comment type="caution">
    <text evidence="3">The sequence shown here is derived from an EMBL/GenBank/DDBJ whole genome shotgun (WGS) entry which is preliminary data.</text>
</comment>
<dbReference type="Pfam" id="PF00067">
    <property type="entry name" value="p450"/>
    <property type="match status" value="1"/>
</dbReference>
<dbReference type="Gene3D" id="1.10.630.10">
    <property type="entry name" value="Cytochrome P450"/>
    <property type="match status" value="1"/>
</dbReference>
<organism evidence="3 4">
    <name type="scientific">Trichonephila clavata</name>
    <name type="common">Joro spider</name>
    <name type="synonym">Nephila clavata</name>
    <dbReference type="NCBI Taxonomy" id="2740835"/>
    <lineage>
        <taxon>Eukaryota</taxon>
        <taxon>Metazoa</taxon>
        <taxon>Ecdysozoa</taxon>
        <taxon>Arthropoda</taxon>
        <taxon>Chelicerata</taxon>
        <taxon>Arachnida</taxon>
        <taxon>Araneae</taxon>
        <taxon>Araneomorphae</taxon>
        <taxon>Entelegynae</taxon>
        <taxon>Araneoidea</taxon>
        <taxon>Nephilidae</taxon>
        <taxon>Trichonephila</taxon>
    </lineage>
</organism>
<evidence type="ECO:0000313" key="4">
    <source>
        <dbReference type="Proteomes" id="UP000887116"/>
    </source>
</evidence>
<keyword evidence="4" id="KW-1185">Reference proteome</keyword>
<accession>A0A8X6J9J1</accession>